<feature type="region of interest" description="Disordered" evidence="1">
    <location>
        <begin position="53"/>
        <end position="88"/>
    </location>
</feature>
<dbReference type="AlphaFoldDB" id="A0A1U7WJ00"/>
<reference evidence="3" key="2">
    <citation type="submission" date="2025-08" db="UniProtKB">
        <authorList>
            <consortium name="RefSeq"/>
        </authorList>
    </citation>
    <scope>IDENTIFICATION</scope>
    <source>
        <tissue evidence="3">Leaf</tissue>
    </source>
</reference>
<dbReference type="GeneID" id="104226857"/>
<proteinExistence type="predicted"/>
<protein>
    <submittedName>
        <fullName evidence="3">Uncharacterized protein LOC104226857</fullName>
    </submittedName>
</protein>
<dbReference type="KEGG" id="nsy:104226857"/>
<dbReference type="RefSeq" id="XP_009777241.1">
    <property type="nucleotide sequence ID" value="XM_009778939.1"/>
</dbReference>
<sequence>MECRSWKHLSQRFGWKVKTHGFVVRGISTEAVVASHISLEKAQEIILGSSSKMKAASDQDSEEDEAGGSLVKRPRARRRIISDDEASSPRSIPLTEFIEAPVMIPDDEVPVAAHDSVEQLFNRGFDGENIGPISGEAPLASFSTPVHVIPPLSVVAATVPPQDIITASTVPPSTTPPSTAPYTEVTPTCG</sequence>
<feature type="region of interest" description="Disordered" evidence="1">
    <location>
        <begin position="167"/>
        <end position="190"/>
    </location>
</feature>
<reference evidence="2" key="1">
    <citation type="journal article" date="2013" name="Genome Biol.">
        <title>Reference genomes and transcriptomes of Nicotiana sylvestris and Nicotiana tomentosiformis.</title>
        <authorList>
            <person name="Sierro N."/>
            <person name="Battey J.N."/>
            <person name="Ouadi S."/>
            <person name="Bovet L."/>
            <person name="Goepfert S."/>
            <person name="Bakaher N."/>
            <person name="Peitsch M.C."/>
            <person name="Ivanov N.V."/>
        </authorList>
    </citation>
    <scope>NUCLEOTIDE SEQUENCE [LARGE SCALE GENOMIC DNA]</scope>
</reference>
<accession>A0A1U7WJ00</accession>
<gene>
    <name evidence="3" type="primary">LOC104226857</name>
</gene>
<name>A0A1U7WJ00_NICSY</name>
<dbReference type="Proteomes" id="UP000189701">
    <property type="component" value="Unplaced"/>
</dbReference>
<evidence type="ECO:0000313" key="3">
    <source>
        <dbReference type="RefSeq" id="XP_009777241.1"/>
    </source>
</evidence>
<evidence type="ECO:0000256" key="1">
    <source>
        <dbReference type="SAM" id="MobiDB-lite"/>
    </source>
</evidence>
<keyword evidence="2" id="KW-1185">Reference proteome</keyword>
<evidence type="ECO:0000313" key="2">
    <source>
        <dbReference type="Proteomes" id="UP000189701"/>
    </source>
</evidence>
<organism evidence="2 3">
    <name type="scientific">Nicotiana sylvestris</name>
    <name type="common">Wood tobacco</name>
    <name type="synonym">South American tobacco</name>
    <dbReference type="NCBI Taxonomy" id="4096"/>
    <lineage>
        <taxon>Eukaryota</taxon>
        <taxon>Viridiplantae</taxon>
        <taxon>Streptophyta</taxon>
        <taxon>Embryophyta</taxon>
        <taxon>Tracheophyta</taxon>
        <taxon>Spermatophyta</taxon>
        <taxon>Magnoliopsida</taxon>
        <taxon>eudicotyledons</taxon>
        <taxon>Gunneridae</taxon>
        <taxon>Pentapetalae</taxon>
        <taxon>asterids</taxon>
        <taxon>lamiids</taxon>
        <taxon>Solanales</taxon>
        <taxon>Solanaceae</taxon>
        <taxon>Nicotianoideae</taxon>
        <taxon>Nicotianeae</taxon>
        <taxon>Nicotiana</taxon>
    </lineage>
</organism>